<feature type="region of interest" description="Disordered" evidence="2">
    <location>
        <begin position="187"/>
        <end position="213"/>
    </location>
</feature>
<evidence type="ECO:0000313" key="3">
    <source>
        <dbReference type="EMBL" id="CAF1354915.1"/>
    </source>
</evidence>
<evidence type="ECO:0000256" key="1">
    <source>
        <dbReference type="SAM" id="Coils"/>
    </source>
</evidence>
<comment type="caution">
    <text evidence="4">The sequence shown here is derived from an EMBL/GenBank/DDBJ whole genome shotgun (WGS) entry which is preliminary data.</text>
</comment>
<reference evidence="4" key="1">
    <citation type="submission" date="2021-02" db="EMBL/GenBank/DDBJ databases">
        <authorList>
            <person name="Nowell W R."/>
        </authorList>
    </citation>
    <scope>NUCLEOTIDE SEQUENCE</scope>
</reference>
<accession>A0A8S2RIE4</accession>
<dbReference type="EMBL" id="CAJOBA010044541">
    <property type="protein sequence ID" value="CAF4165281.1"/>
    <property type="molecule type" value="Genomic_DNA"/>
</dbReference>
<keyword evidence="1" id="KW-0175">Coiled coil</keyword>
<feature type="coiled-coil region" evidence="1">
    <location>
        <begin position="398"/>
        <end position="425"/>
    </location>
</feature>
<gene>
    <name evidence="3" type="ORF">OVA965_LOCUS30974</name>
    <name evidence="4" type="ORF">TMI583_LOCUS31791</name>
</gene>
<organism evidence="4 5">
    <name type="scientific">Didymodactylos carnosus</name>
    <dbReference type="NCBI Taxonomy" id="1234261"/>
    <lineage>
        <taxon>Eukaryota</taxon>
        <taxon>Metazoa</taxon>
        <taxon>Spiralia</taxon>
        <taxon>Gnathifera</taxon>
        <taxon>Rotifera</taxon>
        <taxon>Eurotatoria</taxon>
        <taxon>Bdelloidea</taxon>
        <taxon>Philodinida</taxon>
        <taxon>Philodinidae</taxon>
        <taxon>Didymodactylos</taxon>
    </lineage>
</organism>
<protein>
    <submittedName>
        <fullName evidence="4">Uncharacterized protein</fullName>
    </submittedName>
</protein>
<feature type="compositionally biased region" description="Polar residues" evidence="2">
    <location>
        <begin position="187"/>
        <end position="200"/>
    </location>
</feature>
<dbReference type="AlphaFoldDB" id="A0A8S2RIE4"/>
<proteinExistence type="predicted"/>
<dbReference type="EMBL" id="CAJNOK010022895">
    <property type="protein sequence ID" value="CAF1354915.1"/>
    <property type="molecule type" value="Genomic_DNA"/>
</dbReference>
<dbReference type="Proteomes" id="UP000682733">
    <property type="component" value="Unassembled WGS sequence"/>
</dbReference>
<evidence type="ECO:0000313" key="4">
    <source>
        <dbReference type="EMBL" id="CAF4165281.1"/>
    </source>
</evidence>
<evidence type="ECO:0000313" key="5">
    <source>
        <dbReference type="Proteomes" id="UP000682733"/>
    </source>
</evidence>
<feature type="compositionally biased region" description="Low complexity" evidence="2">
    <location>
        <begin position="201"/>
        <end position="213"/>
    </location>
</feature>
<name>A0A8S2RIE4_9BILA</name>
<sequence length="579" mass="66571">MSSKSSASDDQSLATTYEKYYRNKIVSALLDMCHGKFVVYDPKLTAQILPSDIDSLSSNQFSSNENDKLSERSIVLAQDLLKTLISTDGKSSFDLIYTQLRSTIKDEKESSVRFDKLEADVLVGVNNLCTDECLISKFILCAPATIEKPKRDTYEINESDAEKLELISEQSPSLIVEDTHYINLKNNSPCKQQQPQLPKFSTSSSSSSASSSLNTSAEKEASIQAKFSFNRRYCLFEITSNRSNWMEKLYQLERLLMFIVARFYYRQKNNVNVQSLDSEIMKTFLNQSADKLSVNDCSSVLLSVIGFVGICQPQNNSGYIKEFLTNNGHYQTLRLLPVLFNNGRFLFYHGVKALPESSNENNSTIQQLLKVYFKSNQSHANMIRDLKHDYGRVIQQSTKTIENIKRKHEKQILQLNQQQQQALEKKVKIIDDKDVIMANQNREILKLERDVCDLKSQVRHIEHKLSARESELTITKLQCEKTELEKKLDKLLKVQEELARTDLQLVYQAAVERDISVYMFDWVVKVWNMCQKKICWTQNEEFNKYKCPLSKSLLFTTTGISSEDRLNIQSKIKQNGECT</sequence>
<evidence type="ECO:0000256" key="2">
    <source>
        <dbReference type="SAM" id="MobiDB-lite"/>
    </source>
</evidence>
<feature type="coiled-coil region" evidence="1">
    <location>
        <begin position="467"/>
        <end position="504"/>
    </location>
</feature>
<dbReference type="Proteomes" id="UP000677228">
    <property type="component" value="Unassembled WGS sequence"/>
</dbReference>